<protein>
    <submittedName>
        <fullName evidence="1">Uncharacterized protein</fullName>
    </submittedName>
</protein>
<proteinExistence type="predicted"/>
<reference evidence="2" key="1">
    <citation type="journal article" date="2019" name="Int. J. Syst. Evol. Microbiol.">
        <title>The Global Catalogue of Microorganisms (GCM) 10K type strain sequencing project: providing services to taxonomists for standard genome sequencing and annotation.</title>
        <authorList>
            <consortium name="The Broad Institute Genomics Platform"/>
            <consortium name="The Broad Institute Genome Sequencing Center for Infectious Disease"/>
            <person name="Wu L."/>
            <person name="Ma J."/>
        </authorList>
    </citation>
    <scope>NUCLEOTIDE SEQUENCE [LARGE SCALE GENOMIC DNA]</scope>
    <source>
        <strain evidence="2">JCM 17917</strain>
    </source>
</reference>
<sequence length="79" mass="8850">MVVVIYTVIDLYIPVKKILFGEVITWKETISHLEVLEKWPIVAIITALMANNSIKKKTKALQEAQAQPQETAEQGTVGK</sequence>
<organism evidence="1 2">
    <name type="scientific">Nibribacter koreensis</name>
    <dbReference type="NCBI Taxonomy" id="1084519"/>
    <lineage>
        <taxon>Bacteria</taxon>
        <taxon>Pseudomonadati</taxon>
        <taxon>Bacteroidota</taxon>
        <taxon>Cytophagia</taxon>
        <taxon>Cytophagales</taxon>
        <taxon>Hymenobacteraceae</taxon>
        <taxon>Nibribacter</taxon>
    </lineage>
</organism>
<comment type="caution">
    <text evidence="1">The sequence shown here is derived from an EMBL/GenBank/DDBJ whole genome shotgun (WGS) entry which is preliminary data.</text>
</comment>
<dbReference type="Proteomes" id="UP001501844">
    <property type="component" value="Unassembled WGS sequence"/>
</dbReference>
<evidence type="ECO:0000313" key="1">
    <source>
        <dbReference type="EMBL" id="GAA4312791.1"/>
    </source>
</evidence>
<keyword evidence="2" id="KW-1185">Reference proteome</keyword>
<name>A0ABP8FX49_9BACT</name>
<gene>
    <name evidence="1" type="ORF">GCM10023183_32000</name>
</gene>
<evidence type="ECO:0000313" key="2">
    <source>
        <dbReference type="Proteomes" id="UP001501844"/>
    </source>
</evidence>
<dbReference type="EMBL" id="BAABGX010000003">
    <property type="protein sequence ID" value="GAA4312791.1"/>
    <property type="molecule type" value="Genomic_DNA"/>
</dbReference>
<accession>A0ABP8FX49</accession>